<evidence type="ECO:0000259" key="10">
    <source>
        <dbReference type="PROSITE" id="PS50157"/>
    </source>
</evidence>
<evidence type="ECO:0000256" key="7">
    <source>
        <dbReference type="ARBA" id="ARBA00023242"/>
    </source>
</evidence>
<dbReference type="Proteomes" id="UP000233551">
    <property type="component" value="Unassembled WGS sequence"/>
</dbReference>
<feature type="compositionally biased region" description="Polar residues" evidence="9">
    <location>
        <begin position="123"/>
        <end position="134"/>
    </location>
</feature>
<reference evidence="11" key="2">
    <citation type="submission" date="2017-06" db="EMBL/GenBank/DDBJ databases">
        <title>The pomegranate genome and the genomics of punicalagin biosynthesis.</title>
        <authorList>
            <person name="Xu C."/>
        </authorList>
    </citation>
    <scope>NUCLEOTIDE SEQUENCE [LARGE SCALE GENOMIC DNA]</scope>
    <source>
        <tissue evidence="11">Fresh leaf</tissue>
    </source>
</reference>
<evidence type="ECO:0000313" key="14">
    <source>
        <dbReference type="Proteomes" id="UP000233551"/>
    </source>
</evidence>
<dbReference type="Proteomes" id="UP000197138">
    <property type="component" value="Unassembled WGS sequence"/>
</dbReference>
<evidence type="ECO:0000256" key="8">
    <source>
        <dbReference type="PROSITE-ProRule" id="PRU00042"/>
    </source>
</evidence>
<dbReference type="Gene3D" id="3.30.160.60">
    <property type="entry name" value="Classic Zinc Finger"/>
    <property type="match status" value="1"/>
</dbReference>
<evidence type="ECO:0000256" key="3">
    <source>
        <dbReference type="ARBA" id="ARBA00022771"/>
    </source>
</evidence>
<dbReference type="AlphaFoldDB" id="A0A218XR64"/>
<dbReference type="Pfam" id="PF13912">
    <property type="entry name" value="zf-C2H2_6"/>
    <property type="match status" value="1"/>
</dbReference>
<sequence>MELAHQYLMSMKRRGLLRPPQLCGNFSWEEKAFADDTSGVLGGIVWPPRSYSCSFCNREFRSAQALGGHMNVHRRDRARLKQSLITTTTTSSAATPGEVQILQHQSRPNFSSPLQLPIRTRVSPVSSSKENNGDGSCIPCPNDPLMARKGSFDLLLRKEEPTCFDHGSDDTTLSVGLNDTVMGPRAFGHNGEMSFKKPKTSTSSPLALYLRPCSSDRSCSLQSSTGLKVGSVEDLDLELRLGDPRKVK</sequence>
<dbReference type="GeneID" id="116187200"/>
<feature type="domain" description="C2H2-type" evidence="10">
    <location>
        <begin position="51"/>
        <end position="78"/>
    </location>
</feature>
<protein>
    <recommendedName>
        <fullName evidence="10">C2H2-type domain-containing protein</fullName>
    </recommendedName>
</protein>
<evidence type="ECO:0000313" key="11">
    <source>
        <dbReference type="EMBL" id="OWM87467.1"/>
    </source>
</evidence>
<evidence type="ECO:0000256" key="6">
    <source>
        <dbReference type="ARBA" id="ARBA00023163"/>
    </source>
</evidence>
<feature type="region of interest" description="Disordered" evidence="9">
    <location>
        <begin position="105"/>
        <end position="137"/>
    </location>
</feature>
<keyword evidence="5" id="KW-0805">Transcription regulation</keyword>
<reference evidence="13" key="1">
    <citation type="journal article" date="2017" name="Plant J.">
        <title>The pomegranate (Punica granatum L.) genome and the genomics of punicalagin biosynthesis.</title>
        <authorList>
            <person name="Qin G."/>
            <person name="Xu C."/>
            <person name="Ming R."/>
            <person name="Tang H."/>
            <person name="Guyot R."/>
            <person name="Kramer E.M."/>
            <person name="Hu Y."/>
            <person name="Yi X."/>
            <person name="Qi Y."/>
            <person name="Xu X."/>
            <person name="Gao Z."/>
            <person name="Pan H."/>
            <person name="Jian J."/>
            <person name="Tian Y."/>
            <person name="Yue Z."/>
            <person name="Xu Y."/>
        </authorList>
    </citation>
    <scope>NUCLEOTIDE SEQUENCE [LARGE SCALE GENOMIC DNA]</scope>
    <source>
        <strain evidence="13">cv. Dabenzi</strain>
    </source>
</reference>
<dbReference type="InterPro" id="IPR052426">
    <property type="entry name" value="Plant_dev_regulator"/>
</dbReference>
<keyword evidence="6" id="KW-0804">Transcription</keyword>
<dbReference type="SMART" id="SM00355">
    <property type="entry name" value="ZnF_C2H2"/>
    <property type="match status" value="1"/>
</dbReference>
<evidence type="ECO:0000256" key="4">
    <source>
        <dbReference type="ARBA" id="ARBA00022833"/>
    </source>
</evidence>
<keyword evidence="3 8" id="KW-0863">Zinc-finger</keyword>
<gene>
    <name evidence="11" type="ORF">CDL15_Pgr022578</name>
    <name evidence="12" type="ORF">CRG98_032945</name>
</gene>
<evidence type="ECO:0000256" key="2">
    <source>
        <dbReference type="ARBA" id="ARBA00022723"/>
    </source>
</evidence>
<keyword evidence="14" id="KW-1185">Reference proteome</keyword>
<keyword evidence="2" id="KW-0479">Metal-binding</keyword>
<dbReference type="PANTHER" id="PTHR45801">
    <property type="entry name" value="OS07G0101800 PROTEIN"/>
    <property type="match status" value="1"/>
</dbReference>
<keyword evidence="4" id="KW-0862">Zinc</keyword>
<feature type="compositionally biased region" description="Polar residues" evidence="9">
    <location>
        <begin position="105"/>
        <end position="114"/>
    </location>
</feature>
<dbReference type="OrthoDB" id="1708403at2759"/>
<accession>A0A218XR64</accession>
<dbReference type="EMBL" id="MTKT01000813">
    <property type="protein sequence ID" value="OWM87467.1"/>
    <property type="molecule type" value="Genomic_DNA"/>
</dbReference>
<comment type="subcellular location">
    <subcellularLocation>
        <location evidence="1">Nucleus</location>
    </subcellularLocation>
</comment>
<evidence type="ECO:0000256" key="9">
    <source>
        <dbReference type="SAM" id="MobiDB-lite"/>
    </source>
</evidence>
<proteinExistence type="predicted"/>
<evidence type="ECO:0000313" key="12">
    <source>
        <dbReference type="EMBL" id="PKI46603.1"/>
    </source>
</evidence>
<dbReference type="PANTHER" id="PTHR45801:SF119">
    <property type="entry name" value="ZINC FINGER PROTEIN 10-LIKE"/>
    <property type="match status" value="1"/>
</dbReference>
<dbReference type="GO" id="GO:0008270">
    <property type="term" value="F:zinc ion binding"/>
    <property type="evidence" value="ECO:0007669"/>
    <property type="project" value="UniProtKB-KW"/>
</dbReference>
<dbReference type="PROSITE" id="PS50157">
    <property type="entry name" value="ZINC_FINGER_C2H2_2"/>
    <property type="match status" value="1"/>
</dbReference>
<reference evidence="12 14" key="3">
    <citation type="submission" date="2017-11" db="EMBL/GenBank/DDBJ databases">
        <title>De-novo sequencing of pomegranate (Punica granatum L.) genome.</title>
        <authorList>
            <person name="Akparov Z."/>
            <person name="Amiraslanov A."/>
            <person name="Hajiyeva S."/>
            <person name="Abbasov M."/>
            <person name="Kaur K."/>
            <person name="Hamwieh A."/>
            <person name="Solovyev V."/>
            <person name="Salamov A."/>
            <person name="Braich B."/>
            <person name="Kosarev P."/>
            <person name="Mahmoud A."/>
            <person name="Hajiyev E."/>
            <person name="Babayeva S."/>
            <person name="Izzatullayeva V."/>
            <person name="Mammadov A."/>
            <person name="Mammadov A."/>
            <person name="Sharifova S."/>
            <person name="Ojaghi J."/>
            <person name="Eynullazada K."/>
            <person name="Bayramov B."/>
            <person name="Abdulazimova A."/>
            <person name="Shahmuradov I."/>
        </authorList>
    </citation>
    <scope>NUCLEOTIDE SEQUENCE [LARGE SCALE GENOMIC DNA]</scope>
    <source>
        <strain evidence="12">AG2017</strain>
        <strain evidence="14">cv. AG2017</strain>
        <tissue evidence="12">Leaf</tissue>
    </source>
</reference>
<keyword evidence="7" id="KW-0539">Nucleus</keyword>
<dbReference type="PROSITE" id="PS00028">
    <property type="entry name" value="ZINC_FINGER_C2H2_1"/>
    <property type="match status" value="1"/>
</dbReference>
<comment type="caution">
    <text evidence="11">The sequence shown here is derived from an EMBL/GenBank/DDBJ whole genome shotgun (WGS) entry which is preliminary data.</text>
</comment>
<organism evidence="11 13">
    <name type="scientific">Punica granatum</name>
    <name type="common">Pomegranate</name>
    <dbReference type="NCBI Taxonomy" id="22663"/>
    <lineage>
        <taxon>Eukaryota</taxon>
        <taxon>Viridiplantae</taxon>
        <taxon>Streptophyta</taxon>
        <taxon>Embryophyta</taxon>
        <taxon>Tracheophyta</taxon>
        <taxon>Spermatophyta</taxon>
        <taxon>Magnoliopsida</taxon>
        <taxon>eudicotyledons</taxon>
        <taxon>Gunneridae</taxon>
        <taxon>Pentapetalae</taxon>
        <taxon>rosids</taxon>
        <taxon>malvids</taxon>
        <taxon>Myrtales</taxon>
        <taxon>Lythraceae</taxon>
        <taxon>Punica</taxon>
    </lineage>
</organism>
<dbReference type="GO" id="GO:0005634">
    <property type="term" value="C:nucleus"/>
    <property type="evidence" value="ECO:0007669"/>
    <property type="project" value="UniProtKB-SubCell"/>
</dbReference>
<dbReference type="InterPro" id="IPR036236">
    <property type="entry name" value="Znf_C2H2_sf"/>
</dbReference>
<evidence type="ECO:0000256" key="1">
    <source>
        <dbReference type="ARBA" id="ARBA00004123"/>
    </source>
</evidence>
<dbReference type="EMBL" id="PGOL01002599">
    <property type="protein sequence ID" value="PKI46603.1"/>
    <property type="molecule type" value="Genomic_DNA"/>
</dbReference>
<dbReference type="InterPro" id="IPR013087">
    <property type="entry name" value="Znf_C2H2_type"/>
</dbReference>
<dbReference type="STRING" id="22663.A0A218XR64"/>
<evidence type="ECO:0000256" key="5">
    <source>
        <dbReference type="ARBA" id="ARBA00023015"/>
    </source>
</evidence>
<dbReference type="SUPFAM" id="SSF57667">
    <property type="entry name" value="beta-beta-alpha zinc fingers"/>
    <property type="match status" value="1"/>
</dbReference>
<evidence type="ECO:0000313" key="13">
    <source>
        <dbReference type="Proteomes" id="UP000197138"/>
    </source>
</evidence>
<name>A0A218XR64_PUNGR</name>